<evidence type="ECO:0000313" key="1">
    <source>
        <dbReference type="EMBL" id="KAL1582720.1"/>
    </source>
</evidence>
<dbReference type="GeneID" id="96010010"/>
<dbReference type="EMBL" id="JAAQHG020000045">
    <property type="protein sequence ID" value="KAL1582720.1"/>
    <property type="molecule type" value="Genomic_DNA"/>
</dbReference>
<sequence length="273" mass="28073">MDPITRLLMEAEMEHHARRMPPGMGPPGMMGPPGPPPFMSGPPMMGPPMMRLPGMMGPPPVMGPPMMGPPPMLGPPGGFSCMGPEELGAMGHPFDDPGFMGDLMRAEGIKHAIRGRGGGRRRELLRDDEFEDAMGGMPGMQEVMGPRGGRGMGRPEMMGPMGPELGGRGMEAMGMGGQGMRDMGGGMPGGPGGMPGGMGPGMGGGMGGMMGGVRGDMRGDMGGMGSRGGMMDHRMGGASGGLVDEEELDLLMAQMATGGMDGGGRCGRRRPRF</sequence>
<dbReference type="RefSeq" id="XP_069225827.1">
    <property type="nucleotide sequence ID" value="XM_069377172.1"/>
</dbReference>
<evidence type="ECO:0000313" key="2">
    <source>
        <dbReference type="Proteomes" id="UP000803884"/>
    </source>
</evidence>
<dbReference type="AlphaFoldDB" id="A0AB34KCN1"/>
<comment type="caution">
    <text evidence="1">The sequence shown here is derived from an EMBL/GenBank/DDBJ whole genome shotgun (WGS) entry which is preliminary data.</text>
</comment>
<gene>
    <name evidence="1" type="ORF">WHR41_08568</name>
</gene>
<reference evidence="1 2" key="1">
    <citation type="journal article" date="2020" name="Microbiol. Resour. Announc.">
        <title>Draft Genome Sequence of a Cladosporium Species Isolated from the Mesophotic Ascidian Didemnum maculosum.</title>
        <authorList>
            <person name="Gioti A."/>
            <person name="Siaperas R."/>
            <person name="Nikolaivits E."/>
            <person name="Le Goff G."/>
            <person name="Ouazzani J."/>
            <person name="Kotoulas G."/>
            <person name="Topakas E."/>
        </authorList>
    </citation>
    <scope>NUCLEOTIDE SEQUENCE [LARGE SCALE GENOMIC DNA]</scope>
    <source>
        <strain evidence="1 2">TM138-S3</strain>
    </source>
</reference>
<protein>
    <submittedName>
        <fullName evidence="1">Uncharacterized protein</fullName>
    </submittedName>
</protein>
<dbReference type="Proteomes" id="UP000803884">
    <property type="component" value="Unassembled WGS sequence"/>
</dbReference>
<name>A0AB34KCN1_9PEZI</name>
<keyword evidence="2" id="KW-1185">Reference proteome</keyword>
<organism evidence="1 2">
    <name type="scientific">Cladosporium halotolerans</name>
    <dbReference type="NCBI Taxonomy" id="1052096"/>
    <lineage>
        <taxon>Eukaryota</taxon>
        <taxon>Fungi</taxon>
        <taxon>Dikarya</taxon>
        <taxon>Ascomycota</taxon>
        <taxon>Pezizomycotina</taxon>
        <taxon>Dothideomycetes</taxon>
        <taxon>Dothideomycetidae</taxon>
        <taxon>Cladosporiales</taxon>
        <taxon>Cladosporiaceae</taxon>
        <taxon>Cladosporium</taxon>
    </lineage>
</organism>
<accession>A0AB34KCN1</accession>
<proteinExistence type="predicted"/>